<gene>
    <name evidence="2" type="ORF">EAS56_07755</name>
    <name evidence="1" type="ORF">XH91_30185</name>
</gene>
<accession>A0AAE6CB13</accession>
<evidence type="ECO:0000313" key="1">
    <source>
        <dbReference type="EMBL" id="QAU49210.1"/>
    </source>
</evidence>
<name>A0AAE6CB13_9BRAD</name>
<proteinExistence type="predicted"/>
<dbReference type="EMBL" id="CP030053">
    <property type="protein sequence ID" value="QAU49210.1"/>
    <property type="molecule type" value="Genomic_DNA"/>
</dbReference>
<dbReference type="KEGG" id="bgz:XH91_30185"/>
<keyword evidence="4" id="KW-1185">Reference proteome</keyword>
<sequence length="183" mass="20934">MTQAQLSETFNICGLEAYDQDSSYFSYPPDGKLAGFKTTSKPNCANTIQSTWSAYIPNKGRAKDGYLFVWVKSDRQCSGRFWISNDEVPQEEATIQTFTLQPDVFQKIGVKIGHSPDPAKDLDFMTYVHRSNYKDFVPLNFKCESDADFHVFFDTVAILYRGQNYSEAKHVDENDFFISLRSP</sequence>
<evidence type="ECO:0000313" key="4">
    <source>
        <dbReference type="Proteomes" id="UP000290401"/>
    </source>
</evidence>
<evidence type="ECO:0000313" key="2">
    <source>
        <dbReference type="EMBL" id="RXH15907.1"/>
    </source>
</evidence>
<dbReference type="Proteomes" id="UP000288972">
    <property type="component" value="Chromosome"/>
</dbReference>
<protein>
    <submittedName>
        <fullName evidence="1">Uncharacterized protein</fullName>
    </submittedName>
</protein>
<evidence type="ECO:0000313" key="3">
    <source>
        <dbReference type="Proteomes" id="UP000288972"/>
    </source>
</evidence>
<reference evidence="2 4" key="2">
    <citation type="submission" date="2018-10" db="EMBL/GenBank/DDBJ databases">
        <title>Bradyrhizobium sp. nov., effective nodules isolated from peanut in China.</title>
        <authorList>
            <person name="Li Y."/>
        </authorList>
    </citation>
    <scope>NUCLEOTIDE SEQUENCE [LARGE SCALE GENOMIC DNA]</scope>
    <source>
        <strain evidence="2 4">CCBAU 53426</strain>
    </source>
</reference>
<dbReference type="EMBL" id="RDQZ01000004">
    <property type="protein sequence ID" value="RXH15907.1"/>
    <property type="molecule type" value="Genomic_DNA"/>
</dbReference>
<dbReference type="Proteomes" id="UP000290401">
    <property type="component" value="Unassembled WGS sequence"/>
</dbReference>
<reference evidence="1 3" key="1">
    <citation type="submission" date="2018-06" db="EMBL/GenBank/DDBJ databases">
        <title>Comparative genomics of rhizobia nodulating Arachis hypogaea in China.</title>
        <authorList>
            <person name="Li Y."/>
        </authorList>
    </citation>
    <scope>NUCLEOTIDE SEQUENCE [LARGE SCALE GENOMIC DNA]</scope>
    <source>
        <strain evidence="1 3">CCBAU 51670</strain>
    </source>
</reference>
<dbReference type="AlphaFoldDB" id="A0AAE6CB13"/>
<organism evidence="1 3">
    <name type="scientific">Bradyrhizobium guangzhouense</name>
    <dbReference type="NCBI Taxonomy" id="1325095"/>
    <lineage>
        <taxon>Bacteria</taxon>
        <taxon>Pseudomonadati</taxon>
        <taxon>Pseudomonadota</taxon>
        <taxon>Alphaproteobacteria</taxon>
        <taxon>Hyphomicrobiales</taxon>
        <taxon>Nitrobacteraceae</taxon>
        <taxon>Bradyrhizobium</taxon>
    </lineage>
</organism>